<feature type="transmembrane region" description="Helical" evidence="1">
    <location>
        <begin position="130"/>
        <end position="153"/>
    </location>
</feature>
<dbReference type="InterPro" id="IPR000160">
    <property type="entry name" value="GGDEF_dom"/>
</dbReference>
<feature type="domain" description="GGDEF" evidence="3">
    <location>
        <begin position="254"/>
        <end position="387"/>
    </location>
</feature>
<dbReference type="GO" id="GO:0071111">
    <property type="term" value="F:cyclic-guanylate-specific phosphodiesterase activity"/>
    <property type="evidence" value="ECO:0007669"/>
    <property type="project" value="InterPro"/>
</dbReference>
<dbReference type="InterPro" id="IPR029787">
    <property type="entry name" value="Nucleotide_cyclase"/>
</dbReference>
<keyword evidence="1" id="KW-0812">Transmembrane</keyword>
<proteinExistence type="predicted"/>
<evidence type="ECO:0000256" key="1">
    <source>
        <dbReference type="SAM" id="Phobius"/>
    </source>
</evidence>
<dbReference type="InterPro" id="IPR035919">
    <property type="entry name" value="EAL_sf"/>
</dbReference>
<dbReference type="Pfam" id="PF00990">
    <property type="entry name" value="GGDEF"/>
    <property type="match status" value="1"/>
</dbReference>
<dbReference type="InterPro" id="IPR001633">
    <property type="entry name" value="EAL_dom"/>
</dbReference>
<dbReference type="PROSITE" id="PS51257">
    <property type="entry name" value="PROKAR_LIPOPROTEIN"/>
    <property type="match status" value="1"/>
</dbReference>
<dbReference type="KEGG" id="izh:FEM41_03070"/>
<dbReference type="SUPFAM" id="SSF55073">
    <property type="entry name" value="Nucleotide cyclase"/>
    <property type="match status" value="1"/>
</dbReference>
<gene>
    <name evidence="4" type="primary">csrD</name>
    <name evidence="4" type="ORF">FEM41_03070</name>
</gene>
<name>A0A4P8YDW2_9ENTR</name>
<dbReference type="Gene3D" id="3.20.20.450">
    <property type="entry name" value="EAL domain"/>
    <property type="match status" value="1"/>
</dbReference>
<evidence type="ECO:0000313" key="5">
    <source>
        <dbReference type="Proteomes" id="UP000302163"/>
    </source>
</evidence>
<feature type="domain" description="EAL" evidence="2">
    <location>
        <begin position="396"/>
        <end position="644"/>
    </location>
</feature>
<dbReference type="PROSITE" id="PS50883">
    <property type="entry name" value="EAL"/>
    <property type="match status" value="1"/>
</dbReference>
<dbReference type="SMART" id="SM00267">
    <property type="entry name" value="GGDEF"/>
    <property type="match status" value="1"/>
</dbReference>
<keyword evidence="1" id="KW-1133">Transmembrane helix</keyword>
<reference evidence="4 5" key="1">
    <citation type="submission" date="2019-05" db="EMBL/GenBank/DDBJ databases">
        <title>Complete genome sequence of Izhakiella calystegiae KSNA2, an endophyte isolated from beach morning glory (Calystegia soldanella).</title>
        <authorList>
            <person name="Jiang L."/>
            <person name="Jeong J.C."/>
            <person name="Kim C.Y."/>
            <person name="Kim D.H."/>
            <person name="Kim S.W."/>
            <person name="Lee j."/>
        </authorList>
    </citation>
    <scope>NUCLEOTIDE SEQUENCE [LARGE SCALE GENOMIC DNA]</scope>
    <source>
        <strain evidence="4 5">KSNA2</strain>
    </source>
</reference>
<evidence type="ECO:0000313" key="4">
    <source>
        <dbReference type="EMBL" id="QCT18699.1"/>
    </source>
</evidence>
<dbReference type="PROSITE" id="PS50887">
    <property type="entry name" value="GGDEF"/>
    <property type="match status" value="1"/>
</dbReference>
<dbReference type="PANTHER" id="PTHR33121:SF32">
    <property type="entry name" value="RNASE E SPECIFICITY FACTOR CSRD"/>
    <property type="match status" value="1"/>
</dbReference>
<protein>
    <submittedName>
        <fullName evidence="4">RNase E specificity factor CsrD</fullName>
    </submittedName>
</protein>
<dbReference type="SMART" id="SM00052">
    <property type="entry name" value="EAL"/>
    <property type="match status" value="1"/>
</dbReference>
<dbReference type="Pfam" id="PF00563">
    <property type="entry name" value="EAL"/>
    <property type="match status" value="1"/>
</dbReference>
<accession>A0A4P8YDW2</accession>
<dbReference type="InterPro" id="IPR033423">
    <property type="entry name" value="GAPES4"/>
</dbReference>
<keyword evidence="5" id="KW-1185">Reference proteome</keyword>
<dbReference type="Gene3D" id="3.30.70.270">
    <property type="match status" value="1"/>
</dbReference>
<dbReference type="NCBIfam" id="NF008281">
    <property type="entry name" value="PRK11059.1"/>
    <property type="match status" value="1"/>
</dbReference>
<dbReference type="CDD" id="cd01948">
    <property type="entry name" value="EAL"/>
    <property type="match status" value="1"/>
</dbReference>
<sequence length="646" mass="73733">MRLTTKFSTFMTLLTGLAILVTLLGCSWSFYHSIHERGEHRLNRIVALVDNELLVRPPEQLDDRLNDMMVPLEIVRLTLSSGSLQVLDHELPPSYQPAGQHVRLRHHSVRLVKHPSLVLHLTWRDPVDDYFHSLLTTTPLSLAIAFMVIVLVFGARWVKRQFSGLELLESRSTRILNGERGKVVRGSLHEWPPRTSSAMDVLLSELHNAGEQRSRVDTLIRSYAAQDAQTGLSNRLFFENQLAMLLEDNEQVGTHGMVMMIRVPDFEILRETWERHSVDDYLYNLINLLSTFVMRYPGALLARYFHNDFAVLLPHSTLKEADGIASQLLKSVDAMPPTRMLDPLDMVHIGICAWRGGQSVEQVMEHAEAAVRNAVLQGSNSWAVYDDKLPEKGRGNVKWRTMLEDALRRGGPRLYQKPSVLRSGEVHHREMAGRIFDGETEVTSAEYMPVVQQLGLAEQYDRQMISRMIPLLRFWPEETLAFPVTVESLLRRPFQRWLRDTLMQCEKSIRNRILFELAEADVCQYISRLQPIVRLIKVLGARVAITQAGLTVVSTTYLQDLDAEILKLYPGLVRNIDKRTENQLFVESLVEACKGTRTMVFATGTRTRGEWQTLIEKGVSGAQGEFFVGSEPLDSNVKKYSRRYPV</sequence>
<keyword evidence="1" id="KW-0472">Membrane</keyword>
<dbReference type="AlphaFoldDB" id="A0A4P8YDW2"/>
<organism evidence="4 5">
    <name type="scientific">Jejubacter calystegiae</name>
    <dbReference type="NCBI Taxonomy" id="2579935"/>
    <lineage>
        <taxon>Bacteria</taxon>
        <taxon>Pseudomonadati</taxon>
        <taxon>Pseudomonadota</taxon>
        <taxon>Gammaproteobacteria</taxon>
        <taxon>Enterobacterales</taxon>
        <taxon>Enterobacteriaceae</taxon>
        <taxon>Jejubacter</taxon>
    </lineage>
</organism>
<evidence type="ECO:0000259" key="2">
    <source>
        <dbReference type="PROSITE" id="PS50883"/>
    </source>
</evidence>
<evidence type="ECO:0000259" key="3">
    <source>
        <dbReference type="PROSITE" id="PS50887"/>
    </source>
</evidence>
<dbReference type="Pfam" id="PF17157">
    <property type="entry name" value="GAPES4"/>
    <property type="match status" value="1"/>
</dbReference>
<dbReference type="PANTHER" id="PTHR33121">
    <property type="entry name" value="CYCLIC DI-GMP PHOSPHODIESTERASE PDEF"/>
    <property type="match status" value="1"/>
</dbReference>
<dbReference type="EMBL" id="CP040428">
    <property type="protein sequence ID" value="QCT18699.1"/>
    <property type="molecule type" value="Genomic_DNA"/>
</dbReference>
<dbReference type="Proteomes" id="UP000302163">
    <property type="component" value="Chromosome"/>
</dbReference>
<dbReference type="SUPFAM" id="SSF141868">
    <property type="entry name" value="EAL domain-like"/>
    <property type="match status" value="1"/>
</dbReference>
<dbReference type="FunFam" id="3.30.70.270:FF:000027">
    <property type="entry name" value="RNase E specificity factor CsrD"/>
    <property type="match status" value="1"/>
</dbReference>
<dbReference type="InterPro" id="IPR050706">
    <property type="entry name" value="Cyclic-di-GMP_PDE-like"/>
</dbReference>
<dbReference type="InterPro" id="IPR043128">
    <property type="entry name" value="Rev_trsase/Diguanyl_cyclase"/>
</dbReference>
<dbReference type="RefSeq" id="WP_138094340.1">
    <property type="nucleotide sequence ID" value="NZ_CP040428.1"/>
</dbReference>
<dbReference type="OrthoDB" id="5894408at2"/>